<comment type="caution">
    <text evidence="3">The sequence shown here is derived from an EMBL/GenBank/DDBJ whole genome shotgun (WGS) entry which is preliminary data.</text>
</comment>
<dbReference type="InterPro" id="IPR029069">
    <property type="entry name" value="HotDog_dom_sf"/>
</dbReference>
<evidence type="ECO:0000259" key="1">
    <source>
        <dbReference type="Pfam" id="PF13622"/>
    </source>
</evidence>
<evidence type="ECO:0000313" key="4">
    <source>
        <dbReference type="Proteomes" id="UP001595967"/>
    </source>
</evidence>
<reference evidence="4" key="1">
    <citation type="journal article" date="2019" name="Int. J. Syst. Evol. Microbiol.">
        <title>The Global Catalogue of Microorganisms (GCM) 10K type strain sequencing project: providing services to taxonomists for standard genome sequencing and annotation.</title>
        <authorList>
            <consortium name="The Broad Institute Genomics Platform"/>
            <consortium name="The Broad Institute Genome Sequencing Center for Infectious Disease"/>
            <person name="Wu L."/>
            <person name="Ma J."/>
        </authorList>
    </citation>
    <scope>NUCLEOTIDE SEQUENCE [LARGE SCALE GENOMIC DNA]</scope>
    <source>
        <strain evidence="4">JCM 11650</strain>
    </source>
</reference>
<accession>A0ABV9GYS6</accession>
<dbReference type="Pfam" id="PF20789">
    <property type="entry name" value="4HBT_3C"/>
    <property type="match status" value="1"/>
</dbReference>
<protein>
    <submittedName>
        <fullName evidence="3">Acyl-CoA thioesterase</fullName>
    </submittedName>
</protein>
<keyword evidence="4" id="KW-1185">Reference proteome</keyword>
<dbReference type="RefSeq" id="WP_377724957.1">
    <property type="nucleotide sequence ID" value="NZ_JBHSEW010000004.1"/>
</dbReference>
<dbReference type="InterPro" id="IPR042171">
    <property type="entry name" value="Acyl-CoA_hotdog"/>
</dbReference>
<dbReference type="InterPro" id="IPR049449">
    <property type="entry name" value="TesB_ACOT8-like_N"/>
</dbReference>
<dbReference type="SUPFAM" id="SSF54637">
    <property type="entry name" value="Thioesterase/thiol ester dehydrase-isomerase"/>
    <property type="match status" value="2"/>
</dbReference>
<proteinExistence type="predicted"/>
<evidence type="ECO:0000259" key="2">
    <source>
        <dbReference type="Pfam" id="PF20789"/>
    </source>
</evidence>
<dbReference type="InterPro" id="IPR049450">
    <property type="entry name" value="ACOT8-like_C"/>
</dbReference>
<evidence type="ECO:0000313" key="3">
    <source>
        <dbReference type="EMBL" id="MFC4621845.1"/>
    </source>
</evidence>
<sequence>MTQQHPLDAMLHLQPQADGSFVAHTHAGYANMVGPYGGATAALLLHSVLQHPDCLGQPLSLTVNFAGPVKDGAMHLVPRAVRTNRTTQHWLVELRQTDAETGAEVVSSTATVVTAIRRATVSADVIAAPAVPPALDCPAFDARRAMPWLQRYDWRMVSGNLPATWDDGQHPTQSRLWVRDVPPRPLDFASLTALCDVFIPRVWLHRARPVPVGTVSLTVYFHADSAQLAAQGDAHVLGQADAQALRNGFFDQTAQIWDAGGLLLATSHQIVYYKE</sequence>
<feature type="domain" description="Acyl-CoA thioesterase-like C-terminal" evidence="2">
    <location>
        <begin position="136"/>
        <end position="272"/>
    </location>
</feature>
<gene>
    <name evidence="3" type="ORF">ACFO3A_06400</name>
</gene>
<feature type="domain" description="Acyl-CoA thioesterase-like N-terminal HotDog" evidence="1">
    <location>
        <begin position="29"/>
        <end position="112"/>
    </location>
</feature>
<organism evidence="3 4">
    <name type="scientific">Comamonas nitrativorans</name>
    <dbReference type="NCBI Taxonomy" id="108437"/>
    <lineage>
        <taxon>Bacteria</taxon>
        <taxon>Pseudomonadati</taxon>
        <taxon>Pseudomonadota</taxon>
        <taxon>Betaproteobacteria</taxon>
        <taxon>Burkholderiales</taxon>
        <taxon>Comamonadaceae</taxon>
        <taxon>Comamonas</taxon>
    </lineage>
</organism>
<dbReference type="Pfam" id="PF13622">
    <property type="entry name" value="4HBT_3"/>
    <property type="match status" value="1"/>
</dbReference>
<name>A0ABV9GYS6_9BURK</name>
<dbReference type="Gene3D" id="2.40.160.210">
    <property type="entry name" value="Acyl-CoA thioesterase, double hotdog domain"/>
    <property type="match status" value="1"/>
</dbReference>
<dbReference type="EMBL" id="JBHSEW010000004">
    <property type="protein sequence ID" value="MFC4621845.1"/>
    <property type="molecule type" value="Genomic_DNA"/>
</dbReference>
<dbReference type="Proteomes" id="UP001595967">
    <property type="component" value="Unassembled WGS sequence"/>
</dbReference>